<evidence type="ECO:0000313" key="9">
    <source>
        <dbReference type="Proteomes" id="UP001633002"/>
    </source>
</evidence>
<organism evidence="8 9">
    <name type="scientific">Riccia sorocarpa</name>
    <dbReference type="NCBI Taxonomy" id="122646"/>
    <lineage>
        <taxon>Eukaryota</taxon>
        <taxon>Viridiplantae</taxon>
        <taxon>Streptophyta</taxon>
        <taxon>Embryophyta</taxon>
        <taxon>Marchantiophyta</taxon>
        <taxon>Marchantiopsida</taxon>
        <taxon>Marchantiidae</taxon>
        <taxon>Marchantiales</taxon>
        <taxon>Ricciaceae</taxon>
        <taxon>Riccia</taxon>
    </lineage>
</organism>
<name>A0ABD3H2S0_9MARC</name>
<dbReference type="InterPro" id="IPR020058">
    <property type="entry name" value="Glu/Gln-tRNA-synth_Ib_cat-dom"/>
</dbReference>
<reference evidence="8 9" key="1">
    <citation type="submission" date="2024-09" db="EMBL/GenBank/DDBJ databases">
        <title>Chromosome-scale assembly of Riccia sorocarpa.</title>
        <authorList>
            <person name="Paukszto L."/>
        </authorList>
    </citation>
    <scope>NUCLEOTIDE SEQUENCE [LARGE SCALE GENOMIC DNA]</scope>
    <source>
        <strain evidence="8">LP-2024</strain>
        <tissue evidence="8">Aerial parts of the thallus</tissue>
    </source>
</reference>
<evidence type="ECO:0000313" key="8">
    <source>
        <dbReference type="EMBL" id="KAL3684854.1"/>
    </source>
</evidence>
<gene>
    <name evidence="8" type="ORF">R1sor_002876</name>
</gene>
<keyword evidence="2 5" id="KW-0547">Nucleotide-binding</keyword>
<proteinExistence type="inferred from homology"/>
<feature type="signal peptide" evidence="6">
    <location>
        <begin position="1"/>
        <end position="21"/>
    </location>
</feature>
<keyword evidence="5" id="KW-0648">Protein biosynthesis</keyword>
<comment type="similarity">
    <text evidence="5">Belongs to the class-I aminoacyl-tRNA synthetase family.</text>
</comment>
<evidence type="ECO:0000256" key="2">
    <source>
        <dbReference type="ARBA" id="ARBA00022741"/>
    </source>
</evidence>
<dbReference type="InterPro" id="IPR014729">
    <property type="entry name" value="Rossmann-like_a/b/a_fold"/>
</dbReference>
<evidence type="ECO:0000256" key="3">
    <source>
        <dbReference type="ARBA" id="ARBA00022840"/>
    </source>
</evidence>
<dbReference type="AlphaFoldDB" id="A0ABD3H2S0"/>
<comment type="caution">
    <text evidence="8">The sequence shown here is derived from an EMBL/GenBank/DDBJ whole genome shotgun (WGS) entry which is preliminary data.</text>
</comment>
<evidence type="ECO:0000256" key="6">
    <source>
        <dbReference type="SAM" id="SignalP"/>
    </source>
</evidence>
<dbReference type="EMBL" id="JBJQOH010000006">
    <property type="protein sequence ID" value="KAL3684854.1"/>
    <property type="molecule type" value="Genomic_DNA"/>
</dbReference>
<protein>
    <recommendedName>
        <fullName evidence="7">Glutamyl/glutaminyl-tRNA synthetase class Ib catalytic domain-containing protein</fullName>
    </recommendedName>
</protein>
<keyword evidence="1 5" id="KW-0436">Ligase</keyword>
<dbReference type="Gene3D" id="3.40.50.620">
    <property type="entry name" value="HUPs"/>
    <property type="match status" value="1"/>
</dbReference>
<feature type="domain" description="Glutamyl/glutaminyl-tRNA synthetase class Ib catalytic" evidence="7">
    <location>
        <begin position="14"/>
        <end position="144"/>
    </location>
</feature>
<dbReference type="PANTHER" id="PTHR43311">
    <property type="entry name" value="GLUTAMATE--TRNA LIGASE"/>
    <property type="match status" value="1"/>
</dbReference>
<dbReference type="GO" id="GO:0005524">
    <property type="term" value="F:ATP binding"/>
    <property type="evidence" value="ECO:0007669"/>
    <property type="project" value="UniProtKB-KW"/>
</dbReference>
<dbReference type="SUPFAM" id="SSF52374">
    <property type="entry name" value="Nucleotidylyl transferase"/>
    <property type="match status" value="1"/>
</dbReference>
<keyword evidence="3 5" id="KW-0067">ATP-binding</keyword>
<dbReference type="GO" id="GO:0004812">
    <property type="term" value="F:aminoacyl-tRNA ligase activity"/>
    <property type="evidence" value="ECO:0007669"/>
    <property type="project" value="UniProtKB-KW"/>
</dbReference>
<dbReference type="Pfam" id="PF00749">
    <property type="entry name" value="tRNA-synt_1c"/>
    <property type="match status" value="1"/>
</dbReference>
<evidence type="ECO:0000256" key="5">
    <source>
        <dbReference type="RuleBase" id="RU363037"/>
    </source>
</evidence>
<evidence type="ECO:0000256" key="4">
    <source>
        <dbReference type="ARBA" id="ARBA00023146"/>
    </source>
</evidence>
<dbReference type="InterPro" id="IPR049940">
    <property type="entry name" value="GluQ/Sye"/>
</dbReference>
<sequence length="261" mass="29897">MLVMVAEQLLFSSLILRILHSPDIGGEYGPYRQSERNDIYQQYVEMLLKSGNVYRCFCSDEVRLKLTLADCSRIAELAKGTPFTYRFCVPQEGSVTINDLIRGEVSWNQDTLGDFVVLRSNGQPVYNFCVAVDDATMKITPVIRLNWGATSIVFSWARLKSVGVCSDPTEVRIYEERHRGLQQEIAESFGRTRAEEDLRHRWELLRKYDASEHSLAALRISTHEVVTRIDLKMLVLRGNVALWRSTTRDGTRLISRTTWTG</sequence>
<evidence type="ECO:0000259" key="7">
    <source>
        <dbReference type="Pfam" id="PF00749"/>
    </source>
</evidence>
<dbReference type="PANTHER" id="PTHR43311:SF2">
    <property type="entry name" value="GLUTAMATE--TRNA LIGASE, MITOCHONDRIAL-RELATED"/>
    <property type="match status" value="1"/>
</dbReference>
<feature type="chain" id="PRO_5044824446" description="Glutamyl/glutaminyl-tRNA synthetase class Ib catalytic domain-containing protein" evidence="6">
    <location>
        <begin position="22"/>
        <end position="261"/>
    </location>
</feature>
<evidence type="ECO:0000256" key="1">
    <source>
        <dbReference type="ARBA" id="ARBA00022598"/>
    </source>
</evidence>
<dbReference type="GO" id="GO:0006412">
    <property type="term" value="P:translation"/>
    <property type="evidence" value="ECO:0007669"/>
    <property type="project" value="UniProtKB-KW"/>
</dbReference>
<keyword evidence="9" id="KW-1185">Reference proteome</keyword>
<accession>A0ABD3H2S0</accession>
<keyword evidence="6" id="KW-0732">Signal</keyword>
<keyword evidence="4 5" id="KW-0030">Aminoacyl-tRNA synthetase</keyword>
<dbReference type="Proteomes" id="UP001633002">
    <property type="component" value="Unassembled WGS sequence"/>
</dbReference>